<evidence type="ECO:0000256" key="10">
    <source>
        <dbReference type="SAM" id="Phobius"/>
    </source>
</evidence>
<gene>
    <name evidence="12" type="ORF">BU251_02335</name>
</gene>
<comment type="subcellular location">
    <subcellularLocation>
        <location evidence="1">Cell membrane</location>
        <topology evidence="1">Multi-pass membrane protein</topology>
    </subcellularLocation>
</comment>
<feature type="domain" description="RCK C-terminal" evidence="11">
    <location>
        <begin position="404"/>
        <end position="485"/>
    </location>
</feature>
<keyword evidence="5" id="KW-0633">Potassium transport</keyword>
<dbReference type="NCBIfam" id="NF003715">
    <property type="entry name" value="PRK05326.1-2"/>
    <property type="match status" value="1"/>
</dbReference>
<dbReference type="SUPFAM" id="SSF116726">
    <property type="entry name" value="TrkA C-terminal domain-like"/>
    <property type="match status" value="1"/>
</dbReference>
<reference evidence="12 13" key="1">
    <citation type="submission" date="2017-01" db="EMBL/GenBank/DDBJ databases">
        <title>First insights into the biology of 'candidatus Vampirococcus archaeovorus'.</title>
        <authorList>
            <person name="Kizina J."/>
            <person name="Jordan S."/>
            <person name="Stueber K."/>
            <person name="Reinhardt R."/>
            <person name="Harder J."/>
        </authorList>
    </citation>
    <scope>NUCLEOTIDE SEQUENCE [LARGE SCALE GENOMIC DNA]</scope>
    <source>
        <strain evidence="12 13">LiM</strain>
    </source>
</reference>
<dbReference type="NCBIfam" id="NF003716">
    <property type="entry name" value="PRK05326.1-3"/>
    <property type="match status" value="1"/>
</dbReference>
<keyword evidence="8" id="KW-0406">Ion transport</keyword>
<feature type="transmembrane region" description="Helical" evidence="10">
    <location>
        <begin position="233"/>
        <end position="255"/>
    </location>
</feature>
<evidence type="ECO:0000256" key="7">
    <source>
        <dbReference type="ARBA" id="ARBA00022989"/>
    </source>
</evidence>
<dbReference type="AlphaFoldDB" id="A0A410P3J2"/>
<feature type="transmembrane region" description="Helical" evidence="10">
    <location>
        <begin position="364"/>
        <end position="390"/>
    </location>
</feature>
<dbReference type="GO" id="GO:0008324">
    <property type="term" value="F:monoatomic cation transmembrane transporter activity"/>
    <property type="evidence" value="ECO:0007669"/>
    <property type="project" value="InterPro"/>
</dbReference>
<dbReference type="OrthoDB" id="9810759at2"/>
<organism evidence="12 13">
    <name type="scientific">Velamenicoccus archaeovorus</name>
    <dbReference type="NCBI Taxonomy" id="1930593"/>
    <lineage>
        <taxon>Bacteria</taxon>
        <taxon>Pseudomonadati</taxon>
        <taxon>Candidatus Omnitrophota</taxon>
        <taxon>Candidatus Velamenicoccus</taxon>
    </lineage>
</organism>
<sequence>MPVSIEFILLWVSVLILISIFSSKLSDKFAVPALLLFLIIGMLAGFEGPGGIYFDDPYLAKTIGIIALIFIIFSGGLDTSWKEIRPVALPGFFLATAGVFLTAFIVGVFSVFILKFSLLEGLLLGAIVSSTDAAAVFSVLRSRHISLKSPLKPMLELESGSNDPMAVFLTLSFISMLTVKNIGVIALTSRFVLDMGGGALVGYAMAKMSVWLIGRLKLEYDGLYPVLTVSLVLLTYSLAALLQCNGFLAVFLVGLIMGKHEFLNKKMIMRFHDGLAWLMQIVMFLTLGLLVFPSHLLPVMGAGLLIAIVLMVLARPVSVLMCLLPFPMVLRKKIMVAWVGLRGAAPIVLATFPLLAGIPQADTIFNVVFFVVLTSVLIQGTSIPLVSRILNVDAPMANKRRYPIEFEKIEGIDAELTDLIVPYVSEAVGKQLMELNMPGKCLIVLISRGDRYIIPAGQTVIEGGDVLLVLANEHDLAALQKKLASLREEDNA</sequence>
<dbReference type="InterPro" id="IPR006037">
    <property type="entry name" value="RCK_C"/>
</dbReference>
<evidence type="ECO:0000256" key="5">
    <source>
        <dbReference type="ARBA" id="ARBA00022538"/>
    </source>
</evidence>
<feature type="transmembrane region" description="Helical" evidence="10">
    <location>
        <begin position="275"/>
        <end position="296"/>
    </location>
</feature>
<feature type="transmembrane region" description="Helical" evidence="10">
    <location>
        <begin position="7"/>
        <end position="23"/>
    </location>
</feature>
<dbReference type="PANTHER" id="PTHR32507:SF7">
    <property type="entry name" value="K(+)_H(+) ANTIPORTER NHAP2"/>
    <property type="match status" value="1"/>
</dbReference>
<evidence type="ECO:0000313" key="13">
    <source>
        <dbReference type="Proteomes" id="UP000287243"/>
    </source>
</evidence>
<dbReference type="EMBL" id="CP019384">
    <property type="protein sequence ID" value="QAT16648.1"/>
    <property type="molecule type" value="Genomic_DNA"/>
</dbReference>
<dbReference type="InterPro" id="IPR038770">
    <property type="entry name" value="Na+/solute_symporter_sf"/>
</dbReference>
<keyword evidence="6 10" id="KW-0812">Transmembrane</keyword>
<dbReference type="RefSeq" id="WP_128699287.1">
    <property type="nucleotide sequence ID" value="NZ_CP019384.1"/>
</dbReference>
<evidence type="ECO:0000259" key="11">
    <source>
        <dbReference type="PROSITE" id="PS51202"/>
    </source>
</evidence>
<dbReference type="GO" id="GO:0005886">
    <property type="term" value="C:plasma membrane"/>
    <property type="evidence" value="ECO:0007669"/>
    <property type="project" value="UniProtKB-SubCell"/>
</dbReference>
<dbReference type="Pfam" id="PF02080">
    <property type="entry name" value="TrkA_C"/>
    <property type="match status" value="1"/>
</dbReference>
<dbReference type="GO" id="GO:1902600">
    <property type="term" value="P:proton transmembrane transport"/>
    <property type="evidence" value="ECO:0007669"/>
    <property type="project" value="InterPro"/>
</dbReference>
<keyword evidence="7 10" id="KW-1133">Transmembrane helix</keyword>
<evidence type="ECO:0000256" key="4">
    <source>
        <dbReference type="ARBA" id="ARBA00022475"/>
    </source>
</evidence>
<evidence type="ECO:0000256" key="6">
    <source>
        <dbReference type="ARBA" id="ARBA00022692"/>
    </source>
</evidence>
<evidence type="ECO:0000313" key="12">
    <source>
        <dbReference type="EMBL" id="QAT16648.1"/>
    </source>
</evidence>
<name>A0A410P3J2_VELA1</name>
<keyword evidence="3" id="KW-0050">Antiport</keyword>
<dbReference type="GO" id="GO:0006813">
    <property type="term" value="P:potassium ion transport"/>
    <property type="evidence" value="ECO:0007669"/>
    <property type="project" value="UniProtKB-KW"/>
</dbReference>
<evidence type="ECO:0000256" key="3">
    <source>
        <dbReference type="ARBA" id="ARBA00022449"/>
    </source>
</evidence>
<feature type="transmembrane region" description="Helical" evidence="10">
    <location>
        <begin position="160"/>
        <end position="179"/>
    </location>
</feature>
<dbReference type="Proteomes" id="UP000287243">
    <property type="component" value="Chromosome"/>
</dbReference>
<feature type="transmembrane region" description="Helical" evidence="10">
    <location>
        <begin position="191"/>
        <end position="213"/>
    </location>
</feature>
<feature type="transmembrane region" description="Helical" evidence="10">
    <location>
        <begin position="29"/>
        <end position="46"/>
    </location>
</feature>
<dbReference type="InterPro" id="IPR036721">
    <property type="entry name" value="RCK_C_sf"/>
</dbReference>
<evidence type="ECO:0000256" key="8">
    <source>
        <dbReference type="ARBA" id="ARBA00023065"/>
    </source>
</evidence>
<keyword evidence="5" id="KW-0630">Potassium</keyword>
<dbReference type="InterPro" id="IPR006153">
    <property type="entry name" value="Cation/H_exchanger_TM"/>
</dbReference>
<dbReference type="Gene3D" id="1.20.1530.20">
    <property type="match status" value="1"/>
</dbReference>
<keyword evidence="9 10" id="KW-0472">Membrane</keyword>
<dbReference type="PROSITE" id="PS51202">
    <property type="entry name" value="RCK_C"/>
    <property type="match status" value="1"/>
</dbReference>
<dbReference type="Pfam" id="PF00999">
    <property type="entry name" value="Na_H_Exchanger"/>
    <property type="match status" value="1"/>
</dbReference>
<evidence type="ECO:0000256" key="1">
    <source>
        <dbReference type="ARBA" id="ARBA00004651"/>
    </source>
</evidence>
<dbReference type="Gene3D" id="3.30.70.1450">
    <property type="entry name" value="Regulator of K+ conductance, C-terminal domain"/>
    <property type="match status" value="1"/>
</dbReference>
<feature type="transmembrane region" description="Helical" evidence="10">
    <location>
        <begin position="121"/>
        <end position="140"/>
    </location>
</feature>
<feature type="transmembrane region" description="Helical" evidence="10">
    <location>
        <begin position="302"/>
        <end position="324"/>
    </location>
</feature>
<keyword evidence="13" id="KW-1185">Reference proteome</keyword>
<feature type="transmembrane region" description="Helical" evidence="10">
    <location>
        <begin position="58"/>
        <end position="77"/>
    </location>
</feature>
<feature type="transmembrane region" description="Helical" evidence="10">
    <location>
        <begin position="89"/>
        <end position="114"/>
    </location>
</feature>
<proteinExistence type="predicted"/>
<evidence type="ECO:0000256" key="2">
    <source>
        <dbReference type="ARBA" id="ARBA00022448"/>
    </source>
</evidence>
<evidence type="ECO:0000256" key="9">
    <source>
        <dbReference type="ARBA" id="ARBA00023136"/>
    </source>
</evidence>
<keyword evidence="2" id="KW-0813">Transport</keyword>
<protein>
    <submittedName>
        <fullName evidence="12">K+/H+ antiporter</fullName>
    </submittedName>
</protein>
<keyword evidence="4" id="KW-1003">Cell membrane</keyword>
<dbReference type="KEGG" id="vai:BU251_02335"/>
<accession>A0A410P3J2</accession>
<feature type="transmembrane region" description="Helical" evidence="10">
    <location>
        <begin position="336"/>
        <end position="358"/>
    </location>
</feature>
<dbReference type="GO" id="GO:0015297">
    <property type="term" value="F:antiporter activity"/>
    <property type="evidence" value="ECO:0007669"/>
    <property type="project" value="UniProtKB-KW"/>
</dbReference>
<dbReference type="PANTHER" id="PTHR32507">
    <property type="entry name" value="NA(+)/H(+) ANTIPORTER 1"/>
    <property type="match status" value="1"/>
</dbReference>